<dbReference type="Proteomes" id="UP000295122">
    <property type="component" value="Unassembled WGS sequence"/>
</dbReference>
<dbReference type="AlphaFoldDB" id="A0A4R7CD81"/>
<feature type="compositionally biased region" description="Pro residues" evidence="1">
    <location>
        <begin position="15"/>
        <end position="27"/>
    </location>
</feature>
<dbReference type="OrthoDB" id="7997937at2"/>
<feature type="region of interest" description="Disordered" evidence="1">
    <location>
        <begin position="1"/>
        <end position="34"/>
    </location>
</feature>
<name>A0A4R7CD81_9HYPH</name>
<organism evidence="2 3">
    <name type="scientific">Enterovirga rhinocerotis</name>
    <dbReference type="NCBI Taxonomy" id="1339210"/>
    <lineage>
        <taxon>Bacteria</taxon>
        <taxon>Pseudomonadati</taxon>
        <taxon>Pseudomonadota</taxon>
        <taxon>Alphaproteobacteria</taxon>
        <taxon>Hyphomicrobiales</taxon>
        <taxon>Methylobacteriaceae</taxon>
        <taxon>Enterovirga</taxon>
    </lineage>
</organism>
<protein>
    <recommendedName>
        <fullName evidence="4">Plasmid segregation centromere-binding protein ParG</fullName>
    </recommendedName>
</protein>
<proteinExistence type="predicted"/>
<evidence type="ECO:0000256" key="1">
    <source>
        <dbReference type="SAM" id="MobiDB-lite"/>
    </source>
</evidence>
<reference evidence="2 3" key="1">
    <citation type="submission" date="2019-03" db="EMBL/GenBank/DDBJ databases">
        <title>Genomic Encyclopedia of Type Strains, Phase IV (KMG-IV): sequencing the most valuable type-strain genomes for metagenomic binning, comparative biology and taxonomic classification.</title>
        <authorList>
            <person name="Goeker M."/>
        </authorList>
    </citation>
    <scope>NUCLEOTIDE SEQUENCE [LARGE SCALE GENOMIC DNA]</scope>
    <source>
        <strain evidence="2 3">DSM 25903</strain>
    </source>
</reference>
<evidence type="ECO:0008006" key="4">
    <source>
        <dbReference type="Google" id="ProtNLM"/>
    </source>
</evidence>
<keyword evidence="3" id="KW-1185">Reference proteome</keyword>
<comment type="caution">
    <text evidence="2">The sequence shown here is derived from an EMBL/GenBank/DDBJ whole genome shotgun (WGS) entry which is preliminary data.</text>
</comment>
<dbReference type="SUPFAM" id="SSF47598">
    <property type="entry name" value="Ribbon-helix-helix"/>
    <property type="match status" value="1"/>
</dbReference>
<dbReference type="RefSeq" id="WP_133767901.1">
    <property type="nucleotide sequence ID" value="NZ_SNZR01000005.1"/>
</dbReference>
<dbReference type="InterPro" id="IPR010985">
    <property type="entry name" value="Ribbon_hlx_hlx"/>
</dbReference>
<gene>
    <name evidence="2" type="ORF">EV668_0083</name>
</gene>
<sequence>MSKRPSVIEGLLRPEPSPPSEPAPAPMSPKRRARPDIVHTSIYLPKAVHQQLREIAFHTDTKIHDLIMEGIGAVLATNGKPDIETLKRQSSSA</sequence>
<accession>A0A4R7CD81</accession>
<dbReference type="EMBL" id="SNZR01000005">
    <property type="protein sequence ID" value="TDR95469.1"/>
    <property type="molecule type" value="Genomic_DNA"/>
</dbReference>
<evidence type="ECO:0000313" key="2">
    <source>
        <dbReference type="EMBL" id="TDR95469.1"/>
    </source>
</evidence>
<evidence type="ECO:0000313" key="3">
    <source>
        <dbReference type="Proteomes" id="UP000295122"/>
    </source>
</evidence>
<dbReference type="GO" id="GO:0006355">
    <property type="term" value="P:regulation of DNA-templated transcription"/>
    <property type="evidence" value="ECO:0007669"/>
    <property type="project" value="InterPro"/>
</dbReference>